<accession>X1L6S2</accession>
<protein>
    <submittedName>
        <fullName evidence="1">Uncharacterized protein</fullName>
    </submittedName>
</protein>
<reference evidence="1" key="1">
    <citation type="journal article" date="2014" name="Front. Microbiol.">
        <title>High frequency of phylogenetically diverse reductive dehalogenase-homologous genes in deep subseafloor sedimentary metagenomes.</title>
        <authorList>
            <person name="Kawai M."/>
            <person name="Futagami T."/>
            <person name="Toyoda A."/>
            <person name="Takaki Y."/>
            <person name="Nishi S."/>
            <person name="Hori S."/>
            <person name="Arai W."/>
            <person name="Tsubouchi T."/>
            <person name="Morono Y."/>
            <person name="Uchiyama I."/>
            <person name="Ito T."/>
            <person name="Fujiyama A."/>
            <person name="Inagaki F."/>
            <person name="Takami H."/>
        </authorList>
    </citation>
    <scope>NUCLEOTIDE SEQUENCE</scope>
    <source>
        <strain evidence="1">Expedition CK06-06</strain>
    </source>
</reference>
<dbReference type="AlphaFoldDB" id="X1L6S2"/>
<organism evidence="1">
    <name type="scientific">marine sediment metagenome</name>
    <dbReference type="NCBI Taxonomy" id="412755"/>
    <lineage>
        <taxon>unclassified sequences</taxon>
        <taxon>metagenomes</taxon>
        <taxon>ecological metagenomes</taxon>
    </lineage>
</organism>
<comment type="caution">
    <text evidence="1">The sequence shown here is derived from an EMBL/GenBank/DDBJ whole genome shotgun (WGS) entry which is preliminary data.</text>
</comment>
<dbReference type="EMBL" id="BARV01012046">
    <property type="protein sequence ID" value="GAI15032.1"/>
    <property type="molecule type" value="Genomic_DNA"/>
</dbReference>
<feature type="non-terminal residue" evidence="1">
    <location>
        <position position="36"/>
    </location>
</feature>
<proteinExistence type="predicted"/>
<sequence length="36" mass="3771">MLGSFRELGGNMSDDAIIQGRIIDISPGGDGHITRA</sequence>
<name>X1L6S2_9ZZZZ</name>
<evidence type="ECO:0000313" key="1">
    <source>
        <dbReference type="EMBL" id="GAI15032.1"/>
    </source>
</evidence>
<gene>
    <name evidence="1" type="ORF">S06H3_22508</name>
</gene>